<sequence length="114" mass="12430">MQDLVIALGMLGICGAILYQARVDALNRARETSRNLALLAERDIERNFELYDLSIQAVIEGLRDPEVRGSSAHLQRLALFDRAATAKYLAAMLVIDASGEIILDASSDTPRSGN</sequence>
<accession>A0ABU8J5G8</accession>
<comment type="caution">
    <text evidence="1">The sequence shown here is derived from an EMBL/GenBank/DDBJ whole genome shotgun (WGS) entry which is preliminary data.</text>
</comment>
<reference evidence="1 2" key="1">
    <citation type="journal article" date="2022" name="Arch. Microbiol.">
        <title>Paraburkholderia bengalensis sp. nov. isolated from roots of Oryza sativa, IR64.</title>
        <authorList>
            <person name="Nag P."/>
            <person name="Mondal N."/>
            <person name="Sarkar J."/>
            <person name="Das S."/>
        </authorList>
    </citation>
    <scope>NUCLEOTIDE SEQUENCE [LARGE SCALE GENOMIC DNA]</scope>
    <source>
        <strain evidence="1 2">IR64_4_BI</strain>
    </source>
</reference>
<evidence type="ECO:0000313" key="2">
    <source>
        <dbReference type="Proteomes" id="UP001386437"/>
    </source>
</evidence>
<protein>
    <submittedName>
        <fullName evidence="1">Uncharacterized protein</fullName>
    </submittedName>
</protein>
<dbReference type="Gene3D" id="3.30.450.20">
    <property type="entry name" value="PAS domain"/>
    <property type="match status" value="1"/>
</dbReference>
<keyword evidence="2" id="KW-1185">Reference proteome</keyword>
<dbReference type="EMBL" id="JACFYJ010000148">
    <property type="protein sequence ID" value="MEI6003001.1"/>
    <property type="molecule type" value="Genomic_DNA"/>
</dbReference>
<organism evidence="1 2">
    <name type="scientific">Paraburkholderia bengalensis</name>
    <dbReference type="NCBI Taxonomy" id="2747562"/>
    <lineage>
        <taxon>Bacteria</taxon>
        <taxon>Pseudomonadati</taxon>
        <taxon>Pseudomonadota</taxon>
        <taxon>Betaproteobacteria</taxon>
        <taxon>Burkholderiales</taxon>
        <taxon>Burkholderiaceae</taxon>
        <taxon>Paraburkholderia</taxon>
    </lineage>
</organism>
<gene>
    <name evidence="1" type="ORF">H3V53_39745</name>
</gene>
<name>A0ABU8J5G8_9BURK</name>
<proteinExistence type="predicted"/>
<evidence type="ECO:0000313" key="1">
    <source>
        <dbReference type="EMBL" id="MEI6003001.1"/>
    </source>
</evidence>
<dbReference type="Proteomes" id="UP001386437">
    <property type="component" value="Unassembled WGS sequence"/>
</dbReference>